<dbReference type="OrthoDB" id="9770600at2"/>
<feature type="transmembrane region" description="Helical" evidence="1">
    <location>
        <begin position="74"/>
        <end position="91"/>
    </location>
</feature>
<feature type="transmembrane region" description="Helical" evidence="1">
    <location>
        <begin position="295"/>
        <end position="315"/>
    </location>
</feature>
<gene>
    <name evidence="2" type="ORF">VZ95_04715</name>
</gene>
<feature type="transmembrane region" description="Helical" evidence="1">
    <location>
        <begin position="216"/>
        <end position="236"/>
    </location>
</feature>
<name>A0A0F3IV05_9PROT</name>
<dbReference type="Proteomes" id="UP000033774">
    <property type="component" value="Unassembled WGS sequence"/>
</dbReference>
<feature type="transmembrane region" description="Helical" evidence="1">
    <location>
        <begin position="155"/>
        <end position="176"/>
    </location>
</feature>
<keyword evidence="3" id="KW-1185">Reference proteome</keyword>
<feature type="transmembrane region" description="Helical" evidence="1">
    <location>
        <begin position="98"/>
        <end position="119"/>
    </location>
</feature>
<sequence length="335" mass="35599">MISPSTLTQAIAAGIITDAQHQQLLALEKTNADVPQDDEKLRFITGFGDIFVAIGLVLFLGAFGYFLFAWTPAVMGAGSAAACWLLAEFFTRKRRMALPSLLLLAGFVGNIVIAVSFTLALSQSDKSPLEWHFALGGLVAAVAAWGHYRRFKTPISPAAGCGALIGMVVTLVYAVAPDSAPLVVPFLLLVAGMIAFTLALRLDFQDPARETRRTDIAFWLHLLAAPLIVHPTMFWIGALSSGSNPALTLGLFFLLALAALAADRRAILVSGLIYAGAAISYLGETRGLSSDTPVALALLLLGALILALSAGWRAIRRTVLALLPARLRRVLPQAI</sequence>
<evidence type="ECO:0008006" key="4">
    <source>
        <dbReference type="Google" id="ProtNLM"/>
    </source>
</evidence>
<comment type="caution">
    <text evidence="2">The sequence shown here is derived from an EMBL/GenBank/DDBJ whole genome shotgun (WGS) entry which is preliminary data.</text>
</comment>
<accession>A0A0F3IV05</accession>
<keyword evidence="1" id="KW-0812">Transmembrane</keyword>
<protein>
    <recommendedName>
        <fullName evidence="4">DUF2157 domain-containing protein</fullName>
    </recommendedName>
</protein>
<keyword evidence="1" id="KW-0472">Membrane</keyword>
<dbReference type="AlphaFoldDB" id="A0A0F3IV05"/>
<organism evidence="2 3">
    <name type="scientific">Elstera litoralis</name>
    <dbReference type="NCBI Taxonomy" id="552518"/>
    <lineage>
        <taxon>Bacteria</taxon>
        <taxon>Pseudomonadati</taxon>
        <taxon>Pseudomonadota</taxon>
        <taxon>Alphaproteobacteria</taxon>
        <taxon>Rhodospirillales</taxon>
        <taxon>Rhodospirillaceae</taxon>
        <taxon>Elstera</taxon>
    </lineage>
</organism>
<feature type="transmembrane region" description="Helical" evidence="1">
    <location>
        <begin position="131"/>
        <end position="148"/>
    </location>
</feature>
<dbReference type="RefSeq" id="WP_045774848.1">
    <property type="nucleotide sequence ID" value="NZ_LAJY01000093.1"/>
</dbReference>
<evidence type="ECO:0000313" key="3">
    <source>
        <dbReference type="Proteomes" id="UP000033774"/>
    </source>
</evidence>
<feature type="transmembrane region" description="Helical" evidence="1">
    <location>
        <begin position="182"/>
        <end position="204"/>
    </location>
</feature>
<reference evidence="2 3" key="1">
    <citation type="submission" date="2015-03" db="EMBL/GenBank/DDBJ databases">
        <title>Draft genome sequence of Elstera litoralis.</title>
        <authorList>
            <person name="Rahalkar M.C."/>
            <person name="Dhakephalkar P.K."/>
            <person name="Pore S.D."/>
            <person name="Arora P."/>
            <person name="Kapse N.G."/>
            <person name="Pandit P.S."/>
        </authorList>
    </citation>
    <scope>NUCLEOTIDE SEQUENCE [LARGE SCALE GENOMIC DNA]</scope>
    <source>
        <strain evidence="2 3">Dia-1</strain>
    </source>
</reference>
<feature type="transmembrane region" description="Helical" evidence="1">
    <location>
        <begin position="266"/>
        <end position="283"/>
    </location>
</feature>
<evidence type="ECO:0000313" key="2">
    <source>
        <dbReference type="EMBL" id="KJV10462.1"/>
    </source>
</evidence>
<evidence type="ECO:0000256" key="1">
    <source>
        <dbReference type="SAM" id="Phobius"/>
    </source>
</evidence>
<keyword evidence="1" id="KW-1133">Transmembrane helix</keyword>
<dbReference type="EMBL" id="LAJY01000093">
    <property type="protein sequence ID" value="KJV10462.1"/>
    <property type="molecule type" value="Genomic_DNA"/>
</dbReference>
<feature type="transmembrane region" description="Helical" evidence="1">
    <location>
        <begin position="242"/>
        <end position="261"/>
    </location>
</feature>
<proteinExistence type="predicted"/>
<feature type="transmembrane region" description="Helical" evidence="1">
    <location>
        <begin position="50"/>
        <end position="68"/>
    </location>
</feature>